<comment type="caution">
    <text evidence="2">The sequence shown here is derived from an EMBL/GenBank/DDBJ whole genome shotgun (WGS) entry which is preliminary data.</text>
</comment>
<dbReference type="Gene3D" id="3.40.50.10090">
    <property type="match status" value="2"/>
</dbReference>
<dbReference type="EMBL" id="JAAIUV010000023">
    <property type="protein sequence ID" value="NEX79808.1"/>
    <property type="molecule type" value="Genomic_DNA"/>
</dbReference>
<organism evidence="2 3">
    <name type="scientific">Neobacillus thermocopriae</name>
    <dbReference type="NCBI Taxonomy" id="1215031"/>
    <lineage>
        <taxon>Bacteria</taxon>
        <taxon>Bacillati</taxon>
        <taxon>Bacillota</taxon>
        <taxon>Bacilli</taxon>
        <taxon>Bacillales</taxon>
        <taxon>Bacillaceae</taxon>
        <taxon>Neobacillus</taxon>
    </lineage>
</organism>
<dbReference type="EC" id="4.2.1.75" evidence="2"/>
<dbReference type="InterPro" id="IPR003754">
    <property type="entry name" value="4pyrrol_synth_uPrphyn_synth"/>
</dbReference>
<gene>
    <name evidence="2" type="ORF">G4Z05_13170</name>
</gene>
<dbReference type="Proteomes" id="UP000481621">
    <property type="component" value="Unassembled WGS sequence"/>
</dbReference>
<name>A0A6B3TTP0_9BACI</name>
<evidence type="ECO:0000313" key="2">
    <source>
        <dbReference type="EMBL" id="NEX79808.1"/>
    </source>
</evidence>
<accession>A0A6B3TTP0</accession>
<dbReference type="NCBIfam" id="NF004584">
    <property type="entry name" value="PRK05928.2-1"/>
    <property type="match status" value="1"/>
</dbReference>
<keyword evidence="3" id="KW-1185">Reference proteome</keyword>
<dbReference type="GO" id="GO:0004852">
    <property type="term" value="F:uroporphyrinogen-III synthase activity"/>
    <property type="evidence" value="ECO:0007669"/>
    <property type="project" value="UniProtKB-EC"/>
</dbReference>
<keyword evidence="2" id="KW-0456">Lyase</keyword>
<dbReference type="InterPro" id="IPR039793">
    <property type="entry name" value="UROS/Hem4"/>
</dbReference>
<proteinExistence type="predicted"/>
<feature type="domain" description="Tetrapyrrole biosynthesis uroporphyrinogen III synthase" evidence="1">
    <location>
        <begin position="20"/>
        <end position="260"/>
    </location>
</feature>
<evidence type="ECO:0000313" key="3">
    <source>
        <dbReference type="Proteomes" id="UP000481621"/>
    </source>
</evidence>
<protein>
    <submittedName>
        <fullName evidence="2">Uroporphyrinogen-III synthase</fullName>
        <ecNumber evidence="2">4.2.1.75</ecNumber>
    </submittedName>
</protein>
<evidence type="ECO:0000259" key="1">
    <source>
        <dbReference type="Pfam" id="PF02602"/>
    </source>
</evidence>
<dbReference type="RefSeq" id="WP_163252305.1">
    <property type="nucleotide sequence ID" value="NZ_JAAIUV010000023.1"/>
</dbReference>
<dbReference type="CDD" id="cd06578">
    <property type="entry name" value="HemD"/>
    <property type="match status" value="1"/>
</dbReference>
<sequence>MHKRLAGKKIAICGSRKIEEISQLIENQGGIPLHRPLQGTVFLAEKEVEPDLVQFVEQGADWVVFTTGMGTEKLVELAENLGLKELFLKRVFETKIAARGYKTLATLKKLGIVPTAVSEDGTTKGFSQTLGNVDFTNCKVMIQLHGEEAPVLTQFFKSKGAKVQKILPYRHIEPKEEIVESLLEEVLQSNCDAICFTTATQVHSLYNYARKKGIHQEISEIFHRQTVVAAAVGKVTAEALKEEGVENIIVPDLERMGAMIIELAKFYQKEYKK</sequence>
<dbReference type="GO" id="GO:0006780">
    <property type="term" value="P:uroporphyrinogen III biosynthetic process"/>
    <property type="evidence" value="ECO:0007669"/>
    <property type="project" value="InterPro"/>
</dbReference>
<reference evidence="2" key="1">
    <citation type="submission" date="2020-02" db="EMBL/GenBank/DDBJ databases">
        <title>Bacillus sedimentmangrovi sp. nov., isolated from sediment of the mangrove ecosystem.</title>
        <authorList>
            <person name="Liu G."/>
        </authorList>
    </citation>
    <scope>NUCLEOTIDE SEQUENCE [LARGE SCALE GENOMIC DNA]</scope>
    <source>
        <strain evidence="2">SgZ-7</strain>
    </source>
</reference>
<dbReference type="Pfam" id="PF02602">
    <property type="entry name" value="HEM4"/>
    <property type="match status" value="1"/>
</dbReference>
<dbReference type="InterPro" id="IPR036108">
    <property type="entry name" value="4pyrrol_syn_uPrphyn_synt_sf"/>
</dbReference>
<dbReference type="AlphaFoldDB" id="A0A6B3TTP0"/>
<dbReference type="SUPFAM" id="SSF69618">
    <property type="entry name" value="HemD-like"/>
    <property type="match status" value="1"/>
</dbReference>
<dbReference type="PANTHER" id="PTHR40082:SF1">
    <property type="entry name" value="BLR5956 PROTEIN"/>
    <property type="match status" value="1"/>
</dbReference>
<dbReference type="PANTHER" id="PTHR40082">
    <property type="entry name" value="BLR5956 PROTEIN"/>
    <property type="match status" value="1"/>
</dbReference>